<gene>
    <name evidence="1" type="ORF">Tco_0800228</name>
</gene>
<keyword evidence="2" id="KW-1185">Reference proteome</keyword>
<evidence type="ECO:0008006" key="3">
    <source>
        <dbReference type="Google" id="ProtNLM"/>
    </source>
</evidence>
<reference evidence="1" key="2">
    <citation type="submission" date="2022-01" db="EMBL/GenBank/DDBJ databases">
        <authorList>
            <person name="Yamashiro T."/>
            <person name="Shiraishi A."/>
            <person name="Satake H."/>
            <person name="Nakayama K."/>
        </authorList>
    </citation>
    <scope>NUCLEOTIDE SEQUENCE</scope>
</reference>
<proteinExistence type="predicted"/>
<dbReference type="Proteomes" id="UP001151760">
    <property type="component" value="Unassembled WGS sequence"/>
</dbReference>
<comment type="caution">
    <text evidence="1">The sequence shown here is derived from an EMBL/GenBank/DDBJ whole genome shotgun (WGS) entry which is preliminary data.</text>
</comment>
<dbReference type="PANTHER" id="PTHR11439:SF496">
    <property type="entry name" value="RNA-DIRECTED DNA POLYMERASE"/>
    <property type="match status" value="1"/>
</dbReference>
<organism evidence="1 2">
    <name type="scientific">Tanacetum coccineum</name>
    <dbReference type="NCBI Taxonomy" id="301880"/>
    <lineage>
        <taxon>Eukaryota</taxon>
        <taxon>Viridiplantae</taxon>
        <taxon>Streptophyta</taxon>
        <taxon>Embryophyta</taxon>
        <taxon>Tracheophyta</taxon>
        <taxon>Spermatophyta</taxon>
        <taxon>Magnoliopsida</taxon>
        <taxon>eudicotyledons</taxon>
        <taxon>Gunneridae</taxon>
        <taxon>Pentapetalae</taxon>
        <taxon>asterids</taxon>
        <taxon>campanulids</taxon>
        <taxon>Asterales</taxon>
        <taxon>Asteraceae</taxon>
        <taxon>Asteroideae</taxon>
        <taxon>Anthemideae</taxon>
        <taxon>Anthemidinae</taxon>
        <taxon>Tanacetum</taxon>
    </lineage>
</organism>
<name>A0ABQ4ZTI6_9ASTR</name>
<evidence type="ECO:0000313" key="2">
    <source>
        <dbReference type="Proteomes" id="UP001151760"/>
    </source>
</evidence>
<evidence type="ECO:0000313" key="1">
    <source>
        <dbReference type="EMBL" id="GJS93260.1"/>
    </source>
</evidence>
<protein>
    <recommendedName>
        <fullName evidence="3">Reverse transcriptase Ty1/copia-type domain-containing protein</fullName>
    </recommendedName>
</protein>
<accession>A0ABQ4ZTI6</accession>
<dbReference type="CDD" id="cd09272">
    <property type="entry name" value="RNase_HI_RT_Ty1"/>
    <property type="match status" value="1"/>
</dbReference>
<sequence length="422" mass="47601">MKDLGEAAYILGIKIIHDRSKRLISLSQSAYLKKILMKFRMENSKTGYTPMMEKPDYRKSQGAKTPTEVQRMQRVPYASAIDMVLMYGDKPEDELKVSCYADASFQTDKDDTKSQTGYVFILNGGVVDWKSAKQSTTAMSSKEAEYAAGAEASMEVVWMRKFIDRLGGVMPSNKRPIYFQRKYHYIREVIQEREIILKKVHTDDNIADPFTKPMPFSKHFEHAMAIGVVPASSLMPKEKGNKDWAFRLAFPTRFTRLLGLTTAQYQREKLASIPCNTEESPISAIEIRNAVWSCGENKSPGPDGFTFDFFRKFWDVLGNDFSLAVLVVEAGFYKGISFNGSTNISHLFYADDVVFIGEWSRENLSRVMHALHCFSLASGLKINVHKSHLLGVDIPKDTVEAVASVVGCSSMSTPFKTMGLWL</sequence>
<dbReference type="EMBL" id="BQNB010011644">
    <property type="protein sequence ID" value="GJS93260.1"/>
    <property type="molecule type" value="Genomic_DNA"/>
</dbReference>
<dbReference type="PANTHER" id="PTHR11439">
    <property type="entry name" value="GAG-POL-RELATED RETROTRANSPOSON"/>
    <property type="match status" value="1"/>
</dbReference>
<reference evidence="1" key="1">
    <citation type="journal article" date="2022" name="Int. J. Mol. Sci.">
        <title>Draft Genome of Tanacetum Coccineum: Genomic Comparison of Closely Related Tanacetum-Family Plants.</title>
        <authorList>
            <person name="Yamashiro T."/>
            <person name="Shiraishi A."/>
            <person name="Nakayama K."/>
            <person name="Satake H."/>
        </authorList>
    </citation>
    <scope>NUCLEOTIDE SEQUENCE</scope>
</reference>